<dbReference type="GO" id="GO:0004888">
    <property type="term" value="F:transmembrane signaling receptor activity"/>
    <property type="evidence" value="ECO:0007669"/>
    <property type="project" value="InterPro"/>
</dbReference>
<evidence type="ECO:0000256" key="5">
    <source>
        <dbReference type="ARBA" id="ARBA00022989"/>
    </source>
</evidence>
<protein>
    <submittedName>
        <fullName evidence="13">Probable chemoreceptor (Methyl-accepting chemotaxis) transmembrane protein</fullName>
    </submittedName>
</protein>
<feature type="domain" description="HAMP" evidence="12">
    <location>
        <begin position="424"/>
        <end position="476"/>
    </location>
</feature>
<dbReference type="CDD" id="cd18773">
    <property type="entry name" value="PDC1_HK_sensor"/>
    <property type="match status" value="1"/>
</dbReference>
<feature type="compositionally biased region" description="Low complexity" evidence="9">
    <location>
        <begin position="782"/>
        <end position="793"/>
    </location>
</feature>
<feature type="domain" description="Methyl-accepting transducer" evidence="11">
    <location>
        <begin position="481"/>
        <end position="710"/>
    </location>
</feature>
<dbReference type="CDD" id="cd11386">
    <property type="entry name" value="MCP_signal"/>
    <property type="match status" value="1"/>
</dbReference>
<keyword evidence="2" id="KW-1003">Cell membrane</keyword>
<dbReference type="InterPro" id="IPR004089">
    <property type="entry name" value="MCPsignal_dom"/>
</dbReference>
<feature type="transmembrane region" description="Helical" evidence="10">
    <location>
        <begin position="337"/>
        <end position="360"/>
    </location>
</feature>
<dbReference type="PRINTS" id="PR00260">
    <property type="entry name" value="CHEMTRNSDUCR"/>
</dbReference>
<dbReference type="PROSITE" id="PS50111">
    <property type="entry name" value="CHEMOTAXIS_TRANSDUC_2"/>
    <property type="match status" value="1"/>
</dbReference>
<keyword evidence="6 10" id="KW-0472">Membrane</keyword>
<dbReference type="InterPro" id="IPR033479">
    <property type="entry name" value="dCache_1"/>
</dbReference>
<dbReference type="PANTHER" id="PTHR43531">
    <property type="entry name" value="PROTEIN ICFG"/>
    <property type="match status" value="1"/>
</dbReference>
<evidence type="ECO:0000256" key="8">
    <source>
        <dbReference type="PROSITE-ProRule" id="PRU00284"/>
    </source>
</evidence>
<proteinExistence type="inferred from homology"/>
<evidence type="ECO:0000256" key="7">
    <source>
        <dbReference type="ARBA" id="ARBA00029447"/>
    </source>
</evidence>
<keyword evidence="13" id="KW-0675">Receptor</keyword>
<dbReference type="InterPro" id="IPR003660">
    <property type="entry name" value="HAMP_dom"/>
</dbReference>
<dbReference type="GO" id="GO:0005886">
    <property type="term" value="C:plasma membrane"/>
    <property type="evidence" value="ECO:0007669"/>
    <property type="project" value="UniProtKB-SubCell"/>
</dbReference>
<dbReference type="CDD" id="cd06225">
    <property type="entry name" value="HAMP"/>
    <property type="match status" value="1"/>
</dbReference>
<feature type="region of interest" description="Disordered" evidence="9">
    <location>
        <begin position="725"/>
        <end position="827"/>
    </location>
</feature>
<dbReference type="EMBL" id="AAYA01000009">
    <property type="protein sequence ID" value="EBA07549.1"/>
    <property type="molecule type" value="Genomic_DNA"/>
</dbReference>
<dbReference type="InterPro" id="IPR051310">
    <property type="entry name" value="MCP_chemotaxis"/>
</dbReference>
<gene>
    <name evidence="13" type="ORF">SSE37_22160</name>
</gene>
<dbReference type="SMART" id="SM00283">
    <property type="entry name" value="MA"/>
    <property type="match status" value="1"/>
</dbReference>
<dbReference type="SUPFAM" id="SSF158472">
    <property type="entry name" value="HAMP domain-like"/>
    <property type="match status" value="1"/>
</dbReference>
<feature type="compositionally biased region" description="Polar residues" evidence="9">
    <location>
        <begin position="818"/>
        <end position="827"/>
    </location>
</feature>
<name>A3K610_SAGS3</name>
<dbReference type="eggNOG" id="COG0840">
    <property type="taxonomic scope" value="Bacteria"/>
</dbReference>
<sequence length="827" mass="88589">MNIKWKFPLQIAVPTLVIVFAVSAFAYWQAVRALESRRNVVMEAVMEERQFALKEWLHTIETDIVLLAEADSTRDALNRFTRSRRLIGEAPDETLRRLYIDDNPNPVGEKDNLLTARDGSIWSEEHEVYHPDLRRFQQMRNYYDLFLFDADGNLVYTVFKERDFATNFLTGPYADSGLGDAFRRALDMNEGEIAFSDFAAYAPSNGQPAKFVAAPVFDADGVLLGVAGLQIDIDRVGTILGQTPFLGRTGEIYAVNEAGLALTASVQEGGHGIFDPLPDLPQIRAARNGEEFSSTDVTGLSGNPAVALSNSIDFDGTQWHIVIEQDRVEAMATENELFATTVAQVLIVLVMVMGVAFLVARMLTGRIGDLLQGVRRIAEGDYKTKVAQADKADEIGDIARALNGFRKDLSEVEAAHAREKQKALQQAKAVEALREALFKLADGDLDCAIRQTLDGDYAPLKEHFNATAESLSAIIEQLRSSAVSMEADVDRLSDGAESLSSRTENQAATLEETAAAMDQISASVKSTADGAKQIVGAIGVARDQAEQGEEVRGRAVQAMSAIESSSKQIAQIIGVMEDIAFQTNLLSLNAGVEAARAGEVGRGFAVVASEVRALAQRSSDSATEIRNLITNSNDNVSNGVRLVSELGGAMEGILREVVSVSDRVEHIAASAAEQAQGISEINNGISMLDQVTQQNAAMVQDSVAASRGLKDKSADLRTLVARFRSQGSGGSQVRPVGAARPVAKASAPAAPKTGKAASVARLEKDAPGRRRPHAPKKTARPAAGSGATHASTADLGWDSADAKPIPADTAPKARAASGGSSPLWQDF</sequence>
<feature type="compositionally biased region" description="Basic residues" evidence="9">
    <location>
        <begin position="769"/>
        <end position="779"/>
    </location>
</feature>
<feature type="transmembrane region" description="Helical" evidence="10">
    <location>
        <begin position="7"/>
        <end position="28"/>
    </location>
</feature>
<evidence type="ECO:0000256" key="9">
    <source>
        <dbReference type="SAM" id="MobiDB-lite"/>
    </source>
</evidence>
<feature type="compositionally biased region" description="Low complexity" evidence="9">
    <location>
        <begin position="738"/>
        <end position="757"/>
    </location>
</feature>
<evidence type="ECO:0000256" key="1">
    <source>
        <dbReference type="ARBA" id="ARBA00004651"/>
    </source>
</evidence>
<dbReference type="FunFam" id="1.10.287.950:FF:000001">
    <property type="entry name" value="Methyl-accepting chemotaxis sensory transducer"/>
    <property type="match status" value="1"/>
</dbReference>
<dbReference type="Gene3D" id="6.10.340.10">
    <property type="match status" value="1"/>
</dbReference>
<dbReference type="Pfam" id="PF00015">
    <property type="entry name" value="MCPsignal"/>
    <property type="match status" value="1"/>
</dbReference>
<dbReference type="Gene3D" id="3.30.450.20">
    <property type="entry name" value="PAS domain"/>
    <property type="match status" value="1"/>
</dbReference>
<dbReference type="AlphaFoldDB" id="A3K610"/>
<dbReference type="SUPFAM" id="SSF58104">
    <property type="entry name" value="Methyl-accepting chemotaxis protein (MCP) signaling domain"/>
    <property type="match status" value="1"/>
</dbReference>
<keyword evidence="8" id="KW-0807">Transducer</keyword>
<evidence type="ECO:0000256" key="4">
    <source>
        <dbReference type="ARBA" id="ARBA00022692"/>
    </source>
</evidence>
<feature type="domain" description="HAMP" evidence="12">
    <location>
        <begin position="361"/>
        <end position="414"/>
    </location>
</feature>
<dbReference type="Pfam" id="PF00672">
    <property type="entry name" value="HAMP"/>
    <property type="match status" value="1"/>
</dbReference>
<evidence type="ECO:0000313" key="14">
    <source>
        <dbReference type="Proteomes" id="UP000005713"/>
    </source>
</evidence>
<comment type="subcellular location">
    <subcellularLocation>
        <location evidence="1">Cell membrane</location>
        <topology evidence="1">Multi-pass membrane protein</topology>
    </subcellularLocation>
</comment>
<evidence type="ECO:0000256" key="3">
    <source>
        <dbReference type="ARBA" id="ARBA00022500"/>
    </source>
</evidence>
<dbReference type="PROSITE" id="PS50885">
    <property type="entry name" value="HAMP"/>
    <property type="match status" value="2"/>
</dbReference>
<evidence type="ECO:0000256" key="6">
    <source>
        <dbReference type="ARBA" id="ARBA00023136"/>
    </source>
</evidence>
<evidence type="ECO:0000259" key="12">
    <source>
        <dbReference type="PROSITE" id="PS50885"/>
    </source>
</evidence>
<dbReference type="Pfam" id="PF02743">
    <property type="entry name" value="dCache_1"/>
    <property type="match status" value="1"/>
</dbReference>
<dbReference type="InterPro" id="IPR004090">
    <property type="entry name" value="Chemotax_Me-accpt_rcpt"/>
</dbReference>
<comment type="caution">
    <text evidence="13">The sequence shown here is derived from an EMBL/GenBank/DDBJ whole genome shotgun (WGS) entry which is preliminary data.</text>
</comment>
<dbReference type="GO" id="GO:0006935">
    <property type="term" value="P:chemotaxis"/>
    <property type="evidence" value="ECO:0007669"/>
    <property type="project" value="UniProtKB-KW"/>
</dbReference>
<dbReference type="PANTHER" id="PTHR43531:SF11">
    <property type="entry name" value="METHYL-ACCEPTING CHEMOTAXIS PROTEIN 3"/>
    <property type="match status" value="1"/>
</dbReference>
<keyword evidence="3" id="KW-0145">Chemotaxis</keyword>
<accession>A3K610</accession>
<reference evidence="13 14" key="1">
    <citation type="submission" date="2006-06" db="EMBL/GenBank/DDBJ databases">
        <authorList>
            <person name="Moran M.A."/>
            <person name="Ferriera S."/>
            <person name="Johnson J."/>
            <person name="Kravitz S."/>
            <person name="Beeson K."/>
            <person name="Sutton G."/>
            <person name="Rogers Y.-H."/>
            <person name="Friedman R."/>
            <person name="Frazier M."/>
            <person name="Venter J.C."/>
        </authorList>
    </citation>
    <scope>NUCLEOTIDE SEQUENCE [LARGE SCALE GENOMIC DNA]</scope>
    <source>
        <strain evidence="13 14">E-37</strain>
    </source>
</reference>
<dbReference type="Gene3D" id="1.10.287.950">
    <property type="entry name" value="Methyl-accepting chemotaxis protein"/>
    <property type="match status" value="1"/>
</dbReference>
<keyword evidence="5 10" id="KW-1133">Transmembrane helix</keyword>
<organism evidence="13 14">
    <name type="scientific">Sagittula stellata (strain ATCC 700073 / DSM 11524 / E-37)</name>
    <dbReference type="NCBI Taxonomy" id="388399"/>
    <lineage>
        <taxon>Bacteria</taxon>
        <taxon>Pseudomonadati</taxon>
        <taxon>Pseudomonadota</taxon>
        <taxon>Alphaproteobacteria</taxon>
        <taxon>Rhodobacterales</taxon>
        <taxon>Roseobacteraceae</taxon>
        <taxon>Sagittula</taxon>
    </lineage>
</organism>
<dbReference type="GO" id="GO:0007165">
    <property type="term" value="P:signal transduction"/>
    <property type="evidence" value="ECO:0007669"/>
    <property type="project" value="UniProtKB-KW"/>
</dbReference>
<evidence type="ECO:0000313" key="13">
    <source>
        <dbReference type="EMBL" id="EBA07549.1"/>
    </source>
</evidence>
<dbReference type="Proteomes" id="UP000005713">
    <property type="component" value="Unassembled WGS sequence"/>
</dbReference>
<evidence type="ECO:0000256" key="10">
    <source>
        <dbReference type="SAM" id="Phobius"/>
    </source>
</evidence>
<evidence type="ECO:0000256" key="2">
    <source>
        <dbReference type="ARBA" id="ARBA00022475"/>
    </source>
</evidence>
<comment type="similarity">
    <text evidence="7">Belongs to the methyl-accepting chemotaxis (MCP) protein family.</text>
</comment>
<keyword evidence="14" id="KW-1185">Reference proteome</keyword>
<keyword evidence="4 10" id="KW-0812">Transmembrane</keyword>
<evidence type="ECO:0000259" key="11">
    <source>
        <dbReference type="PROSITE" id="PS50111"/>
    </source>
</evidence>
<dbReference type="SMART" id="SM00304">
    <property type="entry name" value="HAMP"/>
    <property type="match status" value="3"/>
</dbReference>